<name>A0A502HCZ8_9BACT</name>
<proteinExistence type="predicted"/>
<organism evidence="1 2">
    <name type="scientific">Hymenobacter nivis</name>
    <dbReference type="NCBI Taxonomy" id="1850093"/>
    <lineage>
        <taxon>Bacteria</taxon>
        <taxon>Pseudomonadati</taxon>
        <taxon>Bacteroidota</taxon>
        <taxon>Cytophagia</taxon>
        <taxon>Cytophagales</taxon>
        <taxon>Hymenobacteraceae</taxon>
        <taxon>Hymenobacter</taxon>
    </lineage>
</organism>
<protein>
    <submittedName>
        <fullName evidence="1">Uncharacterized protein</fullName>
    </submittedName>
</protein>
<dbReference type="AlphaFoldDB" id="A0A502HCZ8"/>
<evidence type="ECO:0000313" key="1">
    <source>
        <dbReference type="EMBL" id="TPG72401.1"/>
    </source>
</evidence>
<dbReference type="RefSeq" id="WP_140465183.1">
    <property type="nucleotide sequence ID" value="NZ_RCYZ01000001.1"/>
</dbReference>
<dbReference type="EMBL" id="RCYZ01000001">
    <property type="protein sequence ID" value="TPG72401.1"/>
    <property type="molecule type" value="Genomic_DNA"/>
</dbReference>
<sequence>MGTSLLAGVCTSALAQQRSAVADSAASAGASPAASAPGHQYAQAEIMGPDGKPHYVYVRPNPNGYAGMLAFHRTAEATRRGAAEPLSISVDKVKWMKVAGLYQEHMVLKGKPQRIIATRLIDGPVELFNHTQVDPMVVPVPGAGLVTAVVAGAVAGGAMAAAGAGGIKERHWYLRRNGELLKVSRVHFVEQLTDYFQDDAEVVAALQREQVRYPDMVAVVEAYNRHRAAGLPAAR</sequence>
<dbReference type="OrthoDB" id="880762at2"/>
<evidence type="ECO:0000313" key="2">
    <source>
        <dbReference type="Proteomes" id="UP000317646"/>
    </source>
</evidence>
<reference evidence="1 2" key="1">
    <citation type="journal article" date="2019" name="Environ. Microbiol.">
        <title>Species interactions and distinct microbial communities in high Arctic permafrost affected cryosols are associated with the CH4 and CO2 gas fluxes.</title>
        <authorList>
            <person name="Altshuler I."/>
            <person name="Hamel J."/>
            <person name="Turney S."/>
            <person name="Magnuson E."/>
            <person name="Levesque R."/>
            <person name="Greer C."/>
            <person name="Whyte L.G."/>
        </authorList>
    </citation>
    <scope>NUCLEOTIDE SEQUENCE [LARGE SCALE GENOMIC DNA]</scope>
    <source>
        <strain evidence="1 2">S9.2P</strain>
    </source>
</reference>
<dbReference type="Proteomes" id="UP000317646">
    <property type="component" value="Unassembled WGS sequence"/>
</dbReference>
<keyword evidence="2" id="KW-1185">Reference proteome</keyword>
<gene>
    <name evidence="1" type="ORF">EAH73_04020</name>
</gene>
<comment type="caution">
    <text evidence="1">The sequence shown here is derived from an EMBL/GenBank/DDBJ whole genome shotgun (WGS) entry which is preliminary data.</text>
</comment>
<accession>A0A502HCZ8</accession>